<organism evidence="2 3">
    <name type="scientific">Salinomyces thailandicus</name>
    <dbReference type="NCBI Taxonomy" id="706561"/>
    <lineage>
        <taxon>Eukaryota</taxon>
        <taxon>Fungi</taxon>
        <taxon>Dikarya</taxon>
        <taxon>Ascomycota</taxon>
        <taxon>Pezizomycotina</taxon>
        <taxon>Dothideomycetes</taxon>
        <taxon>Dothideomycetidae</taxon>
        <taxon>Mycosphaerellales</taxon>
        <taxon>Teratosphaeriaceae</taxon>
        <taxon>Salinomyces</taxon>
    </lineage>
</organism>
<feature type="compositionally biased region" description="Low complexity" evidence="1">
    <location>
        <begin position="104"/>
        <end position="114"/>
    </location>
</feature>
<proteinExistence type="predicted"/>
<dbReference type="EMBL" id="NAJL01000005">
    <property type="protein sequence ID" value="TKA32405.1"/>
    <property type="molecule type" value="Genomic_DNA"/>
</dbReference>
<name>A0A4U0UDJ1_9PEZI</name>
<evidence type="ECO:0000313" key="2">
    <source>
        <dbReference type="EMBL" id="TKA32405.1"/>
    </source>
</evidence>
<evidence type="ECO:0000256" key="1">
    <source>
        <dbReference type="SAM" id="MobiDB-lite"/>
    </source>
</evidence>
<comment type="caution">
    <text evidence="2">The sequence shown here is derived from an EMBL/GenBank/DDBJ whole genome shotgun (WGS) entry which is preliminary data.</text>
</comment>
<evidence type="ECO:0000313" key="3">
    <source>
        <dbReference type="Proteomes" id="UP000308549"/>
    </source>
</evidence>
<feature type="compositionally biased region" description="Acidic residues" evidence="1">
    <location>
        <begin position="305"/>
        <end position="319"/>
    </location>
</feature>
<feature type="region of interest" description="Disordered" evidence="1">
    <location>
        <begin position="32"/>
        <end position="63"/>
    </location>
</feature>
<dbReference type="Proteomes" id="UP000308549">
    <property type="component" value="Unassembled WGS sequence"/>
</dbReference>
<feature type="compositionally biased region" description="Basic and acidic residues" evidence="1">
    <location>
        <begin position="248"/>
        <end position="261"/>
    </location>
</feature>
<keyword evidence="3" id="KW-1185">Reference proteome</keyword>
<accession>A0A4U0UDJ1</accession>
<feature type="region of interest" description="Disordered" evidence="1">
    <location>
        <begin position="248"/>
        <end position="320"/>
    </location>
</feature>
<dbReference type="AlphaFoldDB" id="A0A4U0UDJ1"/>
<evidence type="ECO:0008006" key="4">
    <source>
        <dbReference type="Google" id="ProtNLM"/>
    </source>
</evidence>
<feature type="region of interest" description="Disordered" evidence="1">
    <location>
        <begin position="101"/>
        <end position="120"/>
    </location>
</feature>
<gene>
    <name evidence="2" type="ORF">B0A50_01511</name>
</gene>
<sequence length="439" mass="48233">MRFTLQHHLPLTQQQQQQHDFFACLECNDRNTQAKPKPKPKLEPVLSHSPPRGKNMDATPRGNLPSPPLFFFLPFDFQDLFGGRHRDANTDAEIEVMKGGAYRSSSSSSSSSSSVACSSTADDLDRRRRAVVYDFTPKGVYTPFRPLCLYDDDGNGDADTAGMDVTTDTSAPAGGEEAATADRATADCAAPTTTTTTTAPASTPATATPFVNFYAILGLPVSASLEHIRLAYRHRLERLEEKERRAAMLRKSEDGVQERQGELGGRGGGSEPCVKPAFGAGKGREAVTGVQENGGVADEGRDEGRQEEEEEEDDDDDDSVFFRPYTQLHIHHLSHVRAANATLTHPLRKRLYDNHFRAQLEQYEAWRIATRVNGSAKQDAAWRLAGNWSEGVGRARRVEGCVRGVGMSWVRGVEGPWEAPEGSEVAGEVVREWVEGMEV</sequence>
<feature type="compositionally biased region" description="Low complexity" evidence="1">
    <location>
        <begin position="181"/>
        <end position="201"/>
    </location>
</feature>
<feature type="region of interest" description="Disordered" evidence="1">
    <location>
        <begin position="159"/>
        <end position="201"/>
    </location>
</feature>
<reference evidence="2 3" key="1">
    <citation type="submission" date="2017-03" db="EMBL/GenBank/DDBJ databases">
        <title>Genomes of endolithic fungi from Antarctica.</title>
        <authorList>
            <person name="Coleine C."/>
            <person name="Masonjones S."/>
            <person name="Stajich J.E."/>
        </authorList>
    </citation>
    <scope>NUCLEOTIDE SEQUENCE [LARGE SCALE GENOMIC DNA]</scope>
    <source>
        <strain evidence="2 3">CCFEE 6315</strain>
    </source>
</reference>
<protein>
    <recommendedName>
        <fullName evidence="4">J domain-containing protein</fullName>
    </recommendedName>
</protein>